<feature type="transmembrane region" description="Helical" evidence="12">
    <location>
        <begin position="147"/>
        <end position="169"/>
    </location>
</feature>
<dbReference type="GO" id="GO:0005524">
    <property type="term" value="F:ATP binding"/>
    <property type="evidence" value="ECO:0007669"/>
    <property type="project" value="UniProtKB-KW"/>
</dbReference>
<accession>A0A747HD34</accession>
<keyword evidence="7" id="KW-0547">Nucleotide-binding</keyword>
<dbReference type="CDD" id="cd18588">
    <property type="entry name" value="ABC_6TM_CyaB_HlyB_like"/>
    <property type="match status" value="1"/>
</dbReference>
<keyword evidence="4" id="KW-0813">Transport</keyword>
<evidence type="ECO:0000256" key="12">
    <source>
        <dbReference type="SAM" id="Phobius"/>
    </source>
</evidence>
<name>A0A747HD34_SALER</name>
<evidence type="ECO:0000256" key="10">
    <source>
        <dbReference type="ARBA" id="ARBA00023136"/>
    </source>
</evidence>
<dbReference type="FunFam" id="3.40.50.300:FF:000299">
    <property type="entry name" value="ABC transporter ATP-binding protein/permease"/>
    <property type="match status" value="1"/>
</dbReference>
<dbReference type="PROSITE" id="PS50929">
    <property type="entry name" value="ABC_TM1F"/>
    <property type="match status" value="1"/>
</dbReference>
<dbReference type="Pfam" id="PF00005">
    <property type="entry name" value="ABC_tran"/>
    <property type="match status" value="1"/>
</dbReference>
<dbReference type="GO" id="GO:0140359">
    <property type="term" value="F:ABC-type transporter activity"/>
    <property type="evidence" value="ECO:0007669"/>
    <property type="project" value="InterPro"/>
</dbReference>
<dbReference type="GO" id="GO:0006508">
    <property type="term" value="P:proteolysis"/>
    <property type="evidence" value="ECO:0007669"/>
    <property type="project" value="InterPro"/>
</dbReference>
<dbReference type="GO" id="GO:0016887">
    <property type="term" value="F:ATP hydrolysis activity"/>
    <property type="evidence" value="ECO:0007669"/>
    <property type="project" value="InterPro"/>
</dbReference>
<dbReference type="EMBL" id="DAAVQE010000004">
    <property type="protein sequence ID" value="HAF6182520.1"/>
    <property type="molecule type" value="Genomic_DNA"/>
</dbReference>
<feature type="domain" description="ABC transmembrane type-1" evidence="14">
    <location>
        <begin position="147"/>
        <end position="426"/>
    </location>
</feature>
<evidence type="ECO:0000256" key="2">
    <source>
        <dbReference type="ARBA" id="ARBA00006025"/>
    </source>
</evidence>
<evidence type="ECO:0000256" key="11">
    <source>
        <dbReference type="ARBA" id="ARBA00025139"/>
    </source>
</evidence>
<dbReference type="GO" id="GO:0008233">
    <property type="term" value="F:peptidase activity"/>
    <property type="evidence" value="ECO:0007669"/>
    <property type="project" value="InterPro"/>
</dbReference>
<evidence type="ECO:0000256" key="1">
    <source>
        <dbReference type="ARBA" id="ARBA00004651"/>
    </source>
</evidence>
<dbReference type="PROSITE" id="PS00211">
    <property type="entry name" value="ABC_TRANSPORTER_1"/>
    <property type="match status" value="1"/>
</dbReference>
<dbReference type="InterPro" id="IPR010132">
    <property type="entry name" value="ATPase_T1SS_HlyB"/>
</dbReference>
<dbReference type="InterPro" id="IPR036640">
    <property type="entry name" value="ABC1_TM_sf"/>
</dbReference>
<dbReference type="PANTHER" id="PTHR24221:SF647">
    <property type="entry name" value="BLL6336 PROTEIN"/>
    <property type="match status" value="1"/>
</dbReference>
<dbReference type="Gene3D" id="3.90.70.10">
    <property type="entry name" value="Cysteine proteinases"/>
    <property type="match status" value="1"/>
</dbReference>
<dbReference type="NCBIfam" id="TIGR01846">
    <property type="entry name" value="type_I_sec_HlyB"/>
    <property type="match status" value="1"/>
</dbReference>
<dbReference type="PROSITE" id="PS50893">
    <property type="entry name" value="ABC_TRANSPORTER_2"/>
    <property type="match status" value="1"/>
</dbReference>
<evidence type="ECO:0000259" key="14">
    <source>
        <dbReference type="PROSITE" id="PS50929"/>
    </source>
</evidence>
<comment type="subcellular location">
    <subcellularLocation>
        <location evidence="1">Cell membrane</location>
        <topology evidence="1">Multi-pass membrane protein</topology>
    </subcellularLocation>
</comment>
<proteinExistence type="inferred from homology"/>
<comment type="similarity">
    <text evidence="2">Belongs to the ABC transporter superfamily. Protein-1 exporter (TC 3.A.1.109) family.</text>
</comment>
<evidence type="ECO:0000313" key="15">
    <source>
        <dbReference type="EMBL" id="HAF4391232.1"/>
    </source>
</evidence>
<comment type="caution">
    <text evidence="15">The sequence shown here is derived from an EMBL/GenBank/DDBJ whole genome shotgun (WGS) entry which is preliminary data.</text>
</comment>
<comment type="function">
    <text evidence="11">Part of the ABC transporter complex HlyBD involved in hemolysin export. Transmembrane domains (TMD) form a pore in the inner membrane and the ATP-binding domain (NBD) is responsible for energy generation.</text>
</comment>
<reference evidence="15" key="2">
    <citation type="submission" date="2020-02" db="EMBL/GenBank/DDBJ databases">
        <authorList>
            <consortium name="NCBI Pathogen Detection Project"/>
        </authorList>
    </citation>
    <scope>NUCLEOTIDE SEQUENCE</scope>
    <source>
        <strain evidence="16">MA.CK_98/00004400</strain>
        <strain evidence="15">MA.CK_99/00000642</strain>
    </source>
</reference>
<gene>
    <name evidence="15" type="ORF">G8M63_002600</name>
    <name evidence="16" type="ORF">G9F17_002885</name>
</gene>
<reference evidence="15" key="1">
    <citation type="journal article" date="2018" name="Genome Biol.">
        <title>SKESA: strategic k-mer extension for scrupulous assemblies.</title>
        <authorList>
            <person name="Souvorov A."/>
            <person name="Agarwala R."/>
            <person name="Lipman D.J."/>
        </authorList>
    </citation>
    <scope>NUCLEOTIDE SEQUENCE</scope>
    <source>
        <strain evidence="16">MA.CK_98/00004400</strain>
        <strain evidence="15">MA.CK_99/00000642</strain>
    </source>
</reference>
<keyword evidence="9 12" id="KW-1133">Transmembrane helix</keyword>
<dbReference type="GO" id="GO:0005886">
    <property type="term" value="C:plasma membrane"/>
    <property type="evidence" value="ECO:0007669"/>
    <property type="project" value="UniProtKB-SubCell"/>
</dbReference>
<dbReference type="AlphaFoldDB" id="A0A747HD34"/>
<dbReference type="EMBL" id="DAAVFB010000005">
    <property type="protein sequence ID" value="HAF4391232.1"/>
    <property type="molecule type" value="Genomic_DNA"/>
</dbReference>
<dbReference type="SUPFAM" id="SSF90123">
    <property type="entry name" value="ABC transporter transmembrane region"/>
    <property type="match status" value="1"/>
</dbReference>
<evidence type="ECO:0000313" key="16">
    <source>
        <dbReference type="EMBL" id="HAF6182520.1"/>
    </source>
</evidence>
<dbReference type="Pfam" id="PF03412">
    <property type="entry name" value="Peptidase_C39"/>
    <property type="match status" value="1"/>
</dbReference>
<dbReference type="GO" id="GO:0030256">
    <property type="term" value="C:type I protein secretion system complex"/>
    <property type="evidence" value="ECO:0007669"/>
    <property type="project" value="InterPro"/>
</dbReference>
<evidence type="ECO:0000256" key="6">
    <source>
        <dbReference type="ARBA" id="ARBA00022692"/>
    </source>
</evidence>
<organism evidence="15">
    <name type="scientific">Salmonella enterica</name>
    <name type="common">Salmonella choleraesuis</name>
    <dbReference type="NCBI Taxonomy" id="28901"/>
    <lineage>
        <taxon>Bacteria</taxon>
        <taxon>Pseudomonadati</taxon>
        <taxon>Pseudomonadota</taxon>
        <taxon>Gammaproteobacteria</taxon>
        <taxon>Enterobacterales</taxon>
        <taxon>Enterobacteriaceae</taxon>
        <taxon>Salmonella</taxon>
    </lineage>
</organism>
<keyword evidence="6 12" id="KW-0812">Transmembrane</keyword>
<dbReference type="Gene3D" id="3.40.50.300">
    <property type="entry name" value="P-loop containing nucleotide triphosphate hydrolases"/>
    <property type="match status" value="1"/>
</dbReference>
<evidence type="ECO:0000256" key="8">
    <source>
        <dbReference type="ARBA" id="ARBA00022840"/>
    </source>
</evidence>
<dbReference type="SUPFAM" id="SSF52540">
    <property type="entry name" value="P-loop containing nucleoside triphosphate hydrolases"/>
    <property type="match status" value="1"/>
</dbReference>
<evidence type="ECO:0000256" key="9">
    <source>
        <dbReference type="ARBA" id="ARBA00022989"/>
    </source>
</evidence>
<dbReference type="SMART" id="SM00382">
    <property type="entry name" value="AAA"/>
    <property type="match status" value="1"/>
</dbReference>
<dbReference type="InterPro" id="IPR003439">
    <property type="entry name" value="ABC_transporter-like_ATP-bd"/>
</dbReference>
<protein>
    <recommendedName>
        <fullName evidence="3">Alpha-hemolysin translocation ATP-binding protein HlyB</fullName>
    </recommendedName>
</protein>
<evidence type="ECO:0000256" key="5">
    <source>
        <dbReference type="ARBA" id="ARBA00022475"/>
    </source>
</evidence>
<dbReference type="InterPro" id="IPR027417">
    <property type="entry name" value="P-loop_NTPase"/>
</dbReference>
<dbReference type="PANTHER" id="PTHR24221">
    <property type="entry name" value="ATP-BINDING CASSETTE SUB-FAMILY B"/>
    <property type="match status" value="1"/>
</dbReference>
<dbReference type="InterPro" id="IPR011527">
    <property type="entry name" value="ABC1_TM_dom"/>
</dbReference>
<feature type="transmembrane region" description="Helical" evidence="12">
    <location>
        <begin position="181"/>
        <end position="201"/>
    </location>
</feature>
<sequence length="702" mass="78277">MSPSEQSLWRGFAIIARYHETAVNIASLRSRYFTDESHDLTLQFVRAVRSCGLKCRHVANLEAGCRIPLPALIEVPERGYVVVLAIRDGKWLIQGEESAEILAPRQDIRYAGFLFTRRLSLENIEREFNLRWFARAFMRYKKLLGEILLASFFIQLLALVTPLFFQVVVDKVLTHQSLTTLDVLAIGMLGVCLFDVLLGGLRNYQLAHTSQRIDVTLSSLLYRHLLALPLAYFRQRQVGVTVARVHELRTVREFLTGNALTLCLDLLFTLVFFVVMALYSIPLTLIVIVSLVPYAILSLTITPELRRRLDVQFQQGARNQAFLVESITGIEPVKAMAVENQMGRRWDEQIAAYVSGCFRTQNLGNVAGQLAQLIGKVTSVAILWYGAQQVIQGELTVGALIAFNMFAGQVNAPVLRLVQLWQDFQQVSVSVKRLGDILNVPQEKAQGSTVTLSAIKGAVRFREVSFAYQPGMAPVVDRVTLSVRPGEVIGIVGRSGSGKSTLTRLIQRLYIPTGGQIFIDGTDSANIDPRWLRQQTGVVLQETQLFNGTIRDNIALAMPDAPLDSVMAAARLAGAHDFISEFPTGYDTPVGEQGGQLSGGQKQRIGIARALMTQPRILILDEATSALDYESEEIIQRNMADICRNRTVFIIAHRLSTVRQAGRIIVMEKGEIAEQGSHHQLLQRDGIYARLHRLQSKRDDEA</sequence>
<dbReference type="Pfam" id="PF00664">
    <property type="entry name" value="ABC_membrane"/>
    <property type="match status" value="1"/>
</dbReference>
<evidence type="ECO:0000256" key="7">
    <source>
        <dbReference type="ARBA" id="ARBA00022741"/>
    </source>
</evidence>
<dbReference type="InterPro" id="IPR017871">
    <property type="entry name" value="ABC_transporter-like_CS"/>
</dbReference>
<evidence type="ECO:0000259" key="13">
    <source>
        <dbReference type="PROSITE" id="PS50893"/>
    </source>
</evidence>
<dbReference type="GO" id="GO:0034040">
    <property type="term" value="F:ATPase-coupled lipid transmembrane transporter activity"/>
    <property type="evidence" value="ECO:0007669"/>
    <property type="project" value="TreeGrafter"/>
</dbReference>
<keyword evidence="8" id="KW-0067">ATP-binding</keyword>
<dbReference type="InterPro" id="IPR039421">
    <property type="entry name" value="Type_1_exporter"/>
</dbReference>
<dbReference type="InterPro" id="IPR003593">
    <property type="entry name" value="AAA+_ATPase"/>
</dbReference>
<keyword evidence="5" id="KW-1003">Cell membrane</keyword>
<dbReference type="InterPro" id="IPR005074">
    <property type="entry name" value="Peptidase_C39"/>
</dbReference>
<dbReference type="Gene3D" id="1.20.1560.10">
    <property type="entry name" value="ABC transporter type 1, transmembrane domain"/>
    <property type="match status" value="1"/>
</dbReference>
<evidence type="ECO:0000256" key="4">
    <source>
        <dbReference type="ARBA" id="ARBA00022448"/>
    </source>
</evidence>
<dbReference type="GO" id="GO:0030253">
    <property type="term" value="P:protein secretion by the type I secretion system"/>
    <property type="evidence" value="ECO:0007669"/>
    <property type="project" value="InterPro"/>
</dbReference>
<keyword evidence="10 12" id="KW-0472">Membrane</keyword>
<feature type="domain" description="ABC transporter" evidence="13">
    <location>
        <begin position="459"/>
        <end position="694"/>
    </location>
</feature>
<evidence type="ECO:0000256" key="3">
    <source>
        <dbReference type="ARBA" id="ARBA00015531"/>
    </source>
</evidence>